<proteinExistence type="inferred from homology"/>
<protein>
    <recommendedName>
        <fullName evidence="1">Putative competence-damage inducible protein</fullName>
    </recommendedName>
</protein>
<dbReference type="EMBL" id="JBHTNH010000002">
    <property type="protein sequence ID" value="MFD1360402.1"/>
    <property type="molecule type" value="Genomic_DNA"/>
</dbReference>
<dbReference type="NCBIfam" id="TIGR00200">
    <property type="entry name" value="cinA_nterm"/>
    <property type="match status" value="1"/>
</dbReference>
<dbReference type="PIRSF" id="PIRSF006728">
    <property type="entry name" value="CinA"/>
    <property type="match status" value="1"/>
</dbReference>
<dbReference type="PANTHER" id="PTHR13939:SF0">
    <property type="entry name" value="NMN AMIDOHYDROLASE-LIKE PROTEIN YFAY"/>
    <property type="match status" value="1"/>
</dbReference>
<dbReference type="Gene3D" id="3.30.70.2860">
    <property type="match status" value="1"/>
</dbReference>
<dbReference type="Pfam" id="PF00994">
    <property type="entry name" value="MoCF_biosynth"/>
    <property type="match status" value="1"/>
</dbReference>
<feature type="domain" description="MoaB/Mog" evidence="2">
    <location>
        <begin position="7"/>
        <end position="174"/>
    </location>
</feature>
<reference evidence="4" key="1">
    <citation type="journal article" date="2019" name="Int. J. Syst. Evol. Microbiol.">
        <title>The Global Catalogue of Microorganisms (GCM) 10K type strain sequencing project: providing services to taxonomists for standard genome sequencing and annotation.</title>
        <authorList>
            <consortium name="The Broad Institute Genomics Platform"/>
            <consortium name="The Broad Institute Genome Sequencing Center for Infectious Disease"/>
            <person name="Wu L."/>
            <person name="Ma J."/>
        </authorList>
    </citation>
    <scope>NUCLEOTIDE SEQUENCE [LARGE SCALE GENOMIC DNA]</scope>
    <source>
        <strain evidence="4">CCUG 54822</strain>
    </source>
</reference>
<dbReference type="PANTHER" id="PTHR13939">
    <property type="entry name" value="NICOTINAMIDE-NUCLEOTIDE AMIDOHYDROLASE PNCC"/>
    <property type="match status" value="1"/>
</dbReference>
<dbReference type="InterPro" id="IPR008135">
    <property type="entry name" value="Competence-induced_CinA"/>
</dbReference>
<dbReference type="Gene3D" id="3.90.950.20">
    <property type="entry name" value="CinA-like"/>
    <property type="match status" value="1"/>
</dbReference>
<dbReference type="Pfam" id="PF18146">
    <property type="entry name" value="CinA_KH"/>
    <property type="match status" value="1"/>
</dbReference>
<dbReference type="CDD" id="cd00885">
    <property type="entry name" value="cinA"/>
    <property type="match status" value="1"/>
</dbReference>
<dbReference type="Gene3D" id="3.40.980.10">
    <property type="entry name" value="MoaB/Mog-like domain"/>
    <property type="match status" value="1"/>
</dbReference>
<dbReference type="InterPro" id="IPR041424">
    <property type="entry name" value="CinA_KH"/>
</dbReference>
<evidence type="ECO:0000313" key="4">
    <source>
        <dbReference type="Proteomes" id="UP001597178"/>
    </source>
</evidence>
<evidence type="ECO:0000259" key="2">
    <source>
        <dbReference type="SMART" id="SM00852"/>
    </source>
</evidence>
<name>A0ABW3ZQR7_9BACI</name>
<dbReference type="SUPFAM" id="SSF142433">
    <property type="entry name" value="CinA-like"/>
    <property type="match status" value="1"/>
</dbReference>
<dbReference type="InterPro" id="IPR001453">
    <property type="entry name" value="MoaB/Mog_dom"/>
</dbReference>
<dbReference type="SUPFAM" id="SSF53218">
    <property type="entry name" value="Molybdenum cofactor biosynthesis proteins"/>
    <property type="match status" value="1"/>
</dbReference>
<dbReference type="NCBIfam" id="NF001813">
    <property type="entry name" value="PRK00549.1"/>
    <property type="match status" value="1"/>
</dbReference>
<evidence type="ECO:0000256" key="1">
    <source>
        <dbReference type="HAMAP-Rule" id="MF_00226"/>
    </source>
</evidence>
<dbReference type="InterPro" id="IPR036425">
    <property type="entry name" value="MoaB/Mog-like_dom_sf"/>
</dbReference>
<dbReference type="NCBIfam" id="TIGR00199">
    <property type="entry name" value="PncC_domain"/>
    <property type="match status" value="1"/>
</dbReference>
<dbReference type="InterPro" id="IPR008136">
    <property type="entry name" value="CinA_C"/>
</dbReference>
<dbReference type="SMART" id="SM00852">
    <property type="entry name" value="MoCF_biosynth"/>
    <property type="match status" value="1"/>
</dbReference>
<comment type="caution">
    <text evidence="3">The sequence shown here is derived from an EMBL/GenBank/DDBJ whole genome shotgun (WGS) entry which is preliminary data.</text>
</comment>
<dbReference type="InterPro" id="IPR036653">
    <property type="entry name" value="CinA-like_C"/>
</dbReference>
<organism evidence="3 4">
    <name type="scientific">Lentibacillus salinarum</name>
    <dbReference type="NCBI Taxonomy" id="446820"/>
    <lineage>
        <taxon>Bacteria</taxon>
        <taxon>Bacillati</taxon>
        <taxon>Bacillota</taxon>
        <taxon>Bacilli</taxon>
        <taxon>Bacillales</taxon>
        <taxon>Bacillaceae</taxon>
        <taxon>Lentibacillus</taxon>
    </lineage>
</organism>
<keyword evidence="4" id="KW-1185">Reference proteome</keyword>
<dbReference type="Pfam" id="PF02464">
    <property type="entry name" value="CinA"/>
    <property type="match status" value="1"/>
</dbReference>
<dbReference type="NCBIfam" id="TIGR00177">
    <property type="entry name" value="molyb_syn"/>
    <property type="match status" value="1"/>
</dbReference>
<dbReference type="Proteomes" id="UP001597178">
    <property type="component" value="Unassembled WGS sequence"/>
</dbReference>
<evidence type="ECO:0000313" key="3">
    <source>
        <dbReference type="EMBL" id="MFD1360402.1"/>
    </source>
</evidence>
<dbReference type="InterPro" id="IPR050101">
    <property type="entry name" value="CinA"/>
</dbReference>
<dbReference type="HAMAP" id="MF_00226_B">
    <property type="entry name" value="CinA_B"/>
    <property type="match status" value="1"/>
</dbReference>
<dbReference type="RefSeq" id="WP_382397113.1">
    <property type="nucleotide sequence ID" value="NZ_JBHTNH010000002.1"/>
</dbReference>
<accession>A0ABW3ZQR7</accession>
<gene>
    <name evidence="1" type="primary">cinA</name>
    <name evidence="3" type="ORF">ACFQ4A_01760</name>
</gene>
<sequence>MRQASAEIVAVGTELLLGQIANTNAQWLSETLASIGINVHHHAVVGDNIRRVEEQFRISGRRADIIIVTGGLGPTEDDLTREAFQQMTDMDIVEHGPSMKKIEAFFKKQQAAMTPNNRKQGRVFAGADVMENQTGMAPGMIVTHERKVWVFLPGVPREMKRMTTDRVVPHLQQLIGQDTVIKSTMLRFMGIGESRLEDRLHDLIQQQTNPTIAPLAQNQGVAIRLTAKAASDQEATHLIDQTKATIMEKVGDYFYGVDDATLEESVSSLLERRNQLIGAAESLTGGMFTEKLIAVPGASEICRGGIVCYDTKVKENVLNVSPDLMRQYGTVSKACALAMAENVCSLLDSDIGISFTGVAGPASSEGHPPGTVFIAISEKSGKQLAEKYTFQGDRQTVRNRAVVKGYELLYHLLK</sequence>
<comment type="similarity">
    <text evidence="1">Belongs to the CinA family.</text>
</comment>